<protein>
    <recommendedName>
        <fullName evidence="1">Antitoxin SocA-like Panacea domain-containing protein</fullName>
    </recommendedName>
</protein>
<dbReference type="Pfam" id="PF13274">
    <property type="entry name" value="SocA_Panacea"/>
    <property type="match status" value="1"/>
</dbReference>
<dbReference type="STRING" id="85558.T45_07813"/>
<dbReference type="GeneID" id="97407259"/>
<organism evidence="2 3">
    <name type="scientific">Streptomyces turgidiscabies (strain Car8)</name>
    <dbReference type="NCBI Taxonomy" id="698760"/>
    <lineage>
        <taxon>Bacteria</taxon>
        <taxon>Bacillati</taxon>
        <taxon>Actinomycetota</taxon>
        <taxon>Actinomycetes</taxon>
        <taxon>Kitasatosporales</taxon>
        <taxon>Streptomycetaceae</taxon>
        <taxon>Streptomyces</taxon>
    </lineage>
</organism>
<feature type="domain" description="Antitoxin SocA-like Panacea" evidence="1">
    <location>
        <begin position="39"/>
        <end position="80"/>
    </location>
</feature>
<proteinExistence type="predicted"/>
<accession>L7F4X3</accession>
<sequence length="103" mass="11395">MKAGTIAQAQTSAFGVAEYIRQKHAAAEPDRPAMTAMKLQKVVYYCQAWYLAWEGRASFPEAIRAWASGPVCPALYELHQGHFEIEGGFFAKRLCVRSNLGTA</sequence>
<reference evidence="2 3" key="1">
    <citation type="journal article" date="2011" name="Plasmid">
        <title>Streptomyces turgidiscabies Car8 contains a modular pathogenicity island that shares virulence genes with other actinobacterial plant pathogens.</title>
        <authorList>
            <person name="Huguet-Tapia J.C."/>
            <person name="Badger J.H."/>
            <person name="Loria R."/>
            <person name="Pettis G.S."/>
        </authorList>
    </citation>
    <scope>NUCLEOTIDE SEQUENCE [LARGE SCALE GENOMIC DNA]</scope>
    <source>
        <strain evidence="2 3">Car8</strain>
    </source>
</reference>
<keyword evidence="3" id="KW-1185">Reference proteome</keyword>
<evidence type="ECO:0000259" key="1">
    <source>
        <dbReference type="Pfam" id="PF13274"/>
    </source>
</evidence>
<comment type="caution">
    <text evidence="2">The sequence shown here is derived from an EMBL/GenBank/DDBJ whole genome shotgun (WGS) entry which is preliminary data.</text>
</comment>
<dbReference type="Proteomes" id="UP000010931">
    <property type="component" value="Unassembled WGS sequence"/>
</dbReference>
<evidence type="ECO:0000313" key="3">
    <source>
        <dbReference type="Proteomes" id="UP000010931"/>
    </source>
</evidence>
<dbReference type="RefSeq" id="WP_006378608.1">
    <property type="nucleotide sequence ID" value="NZ_AEJB01000361.1"/>
</dbReference>
<dbReference type="InterPro" id="IPR025272">
    <property type="entry name" value="SocA_Panacea"/>
</dbReference>
<dbReference type="EMBL" id="AEJB01000361">
    <property type="protein sequence ID" value="ELP65685.1"/>
    <property type="molecule type" value="Genomic_DNA"/>
</dbReference>
<dbReference type="AlphaFoldDB" id="L7F4X3"/>
<gene>
    <name evidence="2" type="ORF">STRTUCAR8_01576</name>
</gene>
<evidence type="ECO:0000313" key="2">
    <source>
        <dbReference type="EMBL" id="ELP65685.1"/>
    </source>
</evidence>
<dbReference type="PATRIC" id="fig|698760.3.peg.5115"/>
<name>L7F4X3_STRT8</name>